<dbReference type="PROSITE" id="PS00844">
    <property type="entry name" value="DALA_DALA_LIGASE_2"/>
    <property type="match status" value="1"/>
</dbReference>
<evidence type="ECO:0000256" key="12">
    <source>
        <dbReference type="ARBA" id="ARBA00047614"/>
    </source>
</evidence>
<evidence type="ECO:0000256" key="5">
    <source>
        <dbReference type="ARBA" id="ARBA00022490"/>
    </source>
</evidence>
<evidence type="ECO:0000256" key="6">
    <source>
        <dbReference type="ARBA" id="ARBA00022598"/>
    </source>
</evidence>
<dbReference type="GO" id="GO:0008360">
    <property type="term" value="P:regulation of cell shape"/>
    <property type="evidence" value="ECO:0007669"/>
    <property type="project" value="UniProtKB-KW"/>
</dbReference>
<dbReference type="SUPFAM" id="SSF56059">
    <property type="entry name" value="Glutathione synthetase ATP-binding domain-like"/>
    <property type="match status" value="1"/>
</dbReference>
<dbReference type="GO" id="GO:0008716">
    <property type="term" value="F:D-alanine-D-alanine ligase activity"/>
    <property type="evidence" value="ECO:0007669"/>
    <property type="project" value="UniProtKB-UniRule"/>
</dbReference>
<comment type="cofactor">
    <cofactor evidence="1">
        <name>Mn(2+)</name>
        <dbReference type="ChEBI" id="CHEBI:29035"/>
    </cofactor>
</comment>
<comment type="function">
    <text evidence="13">Cell wall formation.</text>
</comment>
<dbReference type="NCBIfam" id="NF002527">
    <property type="entry name" value="PRK01966.1-3"/>
    <property type="match status" value="1"/>
</dbReference>
<feature type="active site" evidence="14">
    <location>
        <position position="165"/>
    </location>
</feature>
<proteinExistence type="inferred from homology"/>
<dbReference type="InterPro" id="IPR011761">
    <property type="entry name" value="ATP-grasp"/>
</dbReference>
<evidence type="ECO:0000256" key="14">
    <source>
        <dbReference type="PIRSR" id="PIRSR039102-1"/>
    </source>
</evidence>
<comment type="pathway">
    <text evidence="13">Cell wall biogenesis; peptidoglycan biosynthesis.</text>
</comment>
<evidence type="ECO:0000256" key="8">
    <source>
        <dbReference type="ARBA" id="ARBA00022840"/>
    </source>
</evidence>
<evidence type="ECO:0000313" key="19">
    <source>
        <dbReference type="Proteomes" id="UP000005631"/>
    </source>
</evidence>
<keyword evidence="5 13" id="KW-0963">Cytoplasm</keyword>
<dbReference type="Gene3D" id="3.40.50.20">
    <property type="match status" value="1"/>
</dbReference>
<dbReference type="PANTHER" id="PTHR23132:SF23">
    <property type="entry name" value="D-ALANINE--D-ALANINE LIGASE B"/>
    <property type="match status" value="1"/>
</dbReference>
<name>G8QZC1_OWEHD</name>
<dbReference type="STRING" id="926562.Oweho_1559"/>
<dbReference type="InterPro" id="IPR000291">
    <property type="entry name" value="D-Ala_lig_Van_CS"/>
</dbReference>
<evidence type="ECO:0000256" key="10">
    <source>
        <dbReference type="ARBA" id="ARBA00022984"/>
    </source>
</evidence>
<evidence type="ECO:0000256" key="13">
    <source>
        <dbReference type="HAMAP-Rule" id="MF_00047"/>
    </source>
</evidence>
<feature type="binding site" evidence="15">
    <location>
        <position position="288"/>
    </location>
    <ligand>
        <name>Mg(2+)</name>
        <dbReference type="ChEBI" id="CHEBI:18420"/>
        <label>2</label>
    </ligand>
</feature>
<feature type="binding site" evidence="15">
    <location>
        <position position="288"/>
    </location>
    <ligand>
        <name>Mg(2+)</name>
        <dbReference type="ChEBI" id="CHEBI:18420"/>
        <label>1</label>
    </ligand>
</feature>
<dbReference type="GO" id="GO:0005737">
    <property type="term" value="C:cytoplasm"/>
    <property type="evidence" value="ECO:0007669"/>
    <property type="project" value="UniProtKB-SubCell"/>
</dbReference>
<comment type="subcellular location">
    <subcellularLocation>
        <location evidence="2 13">Cytoplasm</location>
    </subcellularLocation>
</comment>
<keyword evidence="19" id="KW-1185">Reference proteome</keyword>
<sequence length="328" mass="35910">MKYNIAVVMGGFSPEYEVSINSGNVVYKNLSKIKFAPYKVIITREKWVMIGNDEQEYPIDLNDFSANINGEKLTFDAVFNAIHGAPGEDGPLAGYFELIGMPQTSSGQFESALTFNKAECSMLLKGQGVNIASAYYLASHENYNSVEIISQVGLPCFVKPNRSGSSIGVTKVSLPEELSPAIEKAFSIDTQVIVEAMVKGVEVGCGVTNHQGYIKALAATDIVPKNDFFDYESKYSGQSEEITPARISEDTYNQIMEESEFIYESLNLNGLARVDYIVNESGVPFFIEVNTVPGLSEESILPKQANYAGISLGDLFDQTLEQTLASKK</sequence>
<dbReference type="Pfam" id="PF07478">
    <property type="entry name" value="Dala_Dala_lig_C"/>
    <property type="match status" value="1"/>
</dbReference>
<dbReference type="InterPro" id="IPR005905">
    <property type="entry name" value="D_ala_D_ala"/>
</dbReference>
<feature type="domain" description="ATP-grasp" evidence="17">
    <location>
        <begin position="121"/>
        <end position="321"/>
    </location>
</feature>
<comment type="catalytic activity">
    <reaction evidence="12 13">
        <text>2 D-alanine + ATP = D-alanyl-D-alanine + ADP + phosphate + H(+)</text>
        <dbReference type="Rhea" id="RHEA:11224"/>
        <dbReference type="ChEBI" id="CHEBI:15378"/>
        <dbReference type="ChEBI" id="CHEBI:30616"/>
        <dbReference type="ChEBI" id="CHEBI:43474"/>
        <dbReference type="ChEBI" id="CHEBI:57416"/>
        <dbReference type="ChEBI" id="CHEBI:57822"/>
        <dbReference type="ChEBI" id="CHEBI:456216"/>
        <dbReference type="EC" id="6.3.2.4"/>
    </reaction>
</comment>
<dbReference type="eggNOG" id="COG1181">
    <property type="taxonomic scope" value="Bacteria"/>
</dbReference>
<dbReference type="OrthoDB" id="9813261at2"/>
<keyword evidence="9 13" id="KW-0133">Cell shape</keyword>
<dbReference type="GO" id="GO:0009252">
    <property type="term" value="P:peptidoglycan biosynthetic process"/>
    <property type="evidence" value="ECO:0007669"/>
    <property type="project" value="UniProtKB-UniRule"/>
</dbReference>
<dbReference type="Gene3D" id="3.30.1490.20">
    <property type="entry name" value="ATP-grasp fold, A domain"/>
    <property type="match status" value="1"/>
</dbReference>
<organism evidence="18 19">
    <name type="scientific">Owenweeksia hongkongensis (strain DSM 17368 / CIP 108786 / JCM 12287 / NRRL B-23963 / UST20020801)</name>
    <dbReference type="NCBI Taxonomy" id="926562"/>
    <lineage>
        <taxon>Bacteria</taxon>
        <taxon>Pseudomonadati</taxon>
        <taxon>Bacteroidota</taxon>
        <taxon>Flavobacteriia</taxon>
        <taxon>Flavobacteriales</taxon>
        <taxon>Owenweeksiaceae</taxon>
        <taxon>Owenweeksia</taxon>
    </lineage>
</organism>
<feature type="active site" evidence="14">
    <location>
        <position position="15"/>
    </location>
</feature>
<keyword evidence="15" id="KW-0479">Metal-binding</keyword>
<dbReference type="AlphaFoldDB" id="G8QZC1"/>
<dbReference type="GO" id="GO:0005524">
    <property type="term" value="F:ATP binding"/>
    <property type="evidence" value="ECO:0007669"/>
    <property type="project" value="UniProtKB-UniRule"/>
</dbReference>
<dbReference type="PATRIC" id="fig|926562.3.peg.1560"/>
<dbReference type="PROSITE" id="PS50975">
    <property type="entry name" value="ATP_GRASP"/>
    <property type="match status" value="1"/>
</dbReference>
<dbReference type="NCBIfam" id="NF002378">
    <property type="entry name" value="PRK01372.1"/>
    <property type="match status" value="1"/>
</dbReference>
<dbReference type="Pfam" id="PF01820">
    <property type="entry name" value="Dala_Dala_lig_N"/>
    <property type="match status" value="1"/>
</dbReference>
<dbReference type="PANTHER" id="PTHR23132">
    <property type="entry name" value="D-ALANINE--D-ALANINE LIGASE"/>
    <property type="match status" value="1"/>
</dbReference>
<keyword evidence="15" id="KW-0460">Magnesium</keyword>
<keyword evidence="6 13" id="KW-0436">Ligase</keyword>
<evidence type="ECO:0000256" key="9">
    <source>
        <dbReference type="ARBA" id="ARBA00022960"/>
    </source>
</evidence>
<dbReference type="GO" id="GO:0071555">
    <property type="term" value="P:cell wall organization"/>
    <property type="evidence" value="ECO:0007669"/>
    <property type="project" value="UniProtKB-KW"/>
</dbReference>
<dbReference type="EC" id="6.3.2.4" evidence="4 13"/>
<dbReference type="GO" id="GO:0046872">
    <property type="term" value="F:metal ion binding"/>
    <property type="evidence" value="ECO:0007669"/>
    <property type="project" value="UniProtKB-KW"/>
</dbReference>
<dbReference type="Proteomes" id="UP000005631">
    <property type="component" value="Chromosome"/>
</dbReference>
<dbReference type="KEGG" id="oho:Oweho_1559"/>
<protein>
    <recommendedName>
        <fullName evidence="4 13">D-alanine--D-alanine ligase</fullName>
        <ecNumber evidence="4 13">6.3.2.4</ecNumber>
    </recommendedName>
    <alternativeName>
        <fullName evidence="13">D-Ala-D-Ala ligase</fullName>
    </alternativeName>
    <alternativeName>
        <fullName evidence="13">D-alanylalanine synthetase</fullName>
    </alternativeName>
</protein>
<dbReference type="PROSITE" id="PS00843">
    <property type="entry name" value="DALA_DALA_LIGASE_1"/>
    <property type="match status" value="1"/>
</dbReference>
<evidence type="ECO:0000256" key="3">
    <source>
        <dbReference type="ARBA" id="ARBA00010871"/>
    </source>
</evidence>
<dbReference type="HOGENOM" id="CLU_039268_1_1_10"/>
<dbReference type="EMBL" id="CP003156">
    <property type="protein sequence ID" value="AEV32549.1"/>
    <property type="molecule type" value="Genomic_DNA"/>
</dbReference>
<evidence type="ECO:0000313" key="18">
    <source>
        <dbReference type="EMBL" id="AEV32549.1"/>
    </source>
</evidence>
<reference evidence="18 19" key="1">
    <citation type="journal article" date="2012" name="Stand. Genomic Sci.">
        <title>Genome sequence of the orange-pigmented seawater bacterium Owenweeksia hongkongensis type strain (UST20020801(T)).</title>
        <authorList>
            <person name="Riedel T."/>
            <person name="Held B."/>
            <person name="Nolan M."/>
            <person name="Lucas S."/>
            <person name="Lapidus A."/>
            <person name="Tice H."/>
            <person name="Del Rio T.G."/>
            <person name="Cheng J.F."/>
            <person name="Han C."/>
            <person name="Tapia R."/>
            <person name="Goodwin L.A."/>
            <person name="Pitluck S."/>
            <person name="Liolios K."/>
            <person name="Mavromatis K."/>
            <person name="Pagani I."/>
            <person name="Ivanova N."/>
            <person name="Mikhailova N."/>
            <person name="Pati A."/>
            <person name="Chen A."/>
            <person name="Palaniappan K."/>
            <person name="Rohde M."/>
            <person name="Tindall B.J."/>
            <person name="Detter J.C."/>
            <person name="Goker M."/>
            <person name="Woyke T."/>
            <person name="Bristow J."/>
            <person name="Eisen J.A."/>
            <person name="Markowitz V."/>
            <person name="Hugenholtz P."/>
            <person name="Klenk H.P."/>
            <person name="Kyrpides N.C."/>
        </authorList>
    </citation>
    <scope>NUCLEOTIDE SEQUENCE</scope>
    <source>
        <strain evidence="19">DSM 17368 / JCM 12287 / NRRL B-23963</strain>
    </source>
</reference>
<keyword evidence="10 13" id="KW-0573">Peptidoglycan synthesis</keyword>
<evidence type="ECO:0000259" key="17">
    <source>
        <dbReference type="PROSITE" id="PS50975"/>
    </source>
</evidence>
<comment type="similarity">
    <text evidence="3 13">Belongs to the D-alanine--D-alanine ligase family.</text>
</comment>
<dbReference type="InterPro" id="IPR013815">
    <property type="entry name" value="ATP_grasp_subdomain_1"/>
</dbReference>
<comment type="cofactor">
    <cofactor evidence="15">
        <name>Mg(2+)</name>
        <dbReference type="ChEBI" id="CHEBI:18420"/>
    </cofactor>
    <cofactor evidence="15">
        <name>Mn(2+)</name>
        <dbReference type="ChEBI" id="CHEBI:29035"/>
    </cofactor>
    <text evidence="15">Binds 2 magnesium or manganese ions per subunit.</text>
</comment>
<dbReference type="InterPro" id="IPR011095">
    <property type="entry name" value="Dala_Dala_lig_C"/>
</dbReference>
<evidence type="ECO:0000256" key="15">
    <source>
        <dbReference type="PIRSR" id="PIRSR039102-3"/>
    </source>
</evidence>
<dbReference type="PIRSF" id="PIRSF039102">
    <property type="entry name" value="Ddl/VanB"/>
    <property type="match status" value="1"/>
</dbReference>
<dbReference type="SUPFAM" id="SSF52440">
    <property type="entry name" value="PreATP-grasp domain"/>
    <property type="match status" value="1"/>
</dbReference>
<gene>
    <name evidence="13" type="primary">ddl</name>
    <name evidence="18" type="ordered locus">Oweho_1559</name>
</gene>
<dbReference type="NCBIfam" id="TIGR01205">
    <property type="entry name" value="D_ala_D_alaTIGR"/>
    <property type="match status" value="1"/>
</dbReference>
<evidence type="ECO:0000256" key="1">
    <source>
        <dbReference type="ARBA" id="ARBA00001936"/>
    </source>
</evidence>
<dbReference type="InterPro" id="IPR016185">
    <property type="entry name" value="PreATP-grasp_dom_sf"/>
</dbReference>
<evidence type="ECO:0000256" key="4">
    <source>
        <dbReference type="ARBA" id="ARBA00012216"/>
    </source>
</evidence>
<evidence type="ECO:0000256" key="16">
    <source>
        <dbReference type="PROSITE-ProRule" id="PRU00409"/>
    </source>
</evidence>
<feature type="binding site" evidence="15">
    <location>
        <position position="275"/>
    </location>
    <ligand>
        <name>Mg(2+)</name>
        <dbReference type="ChEBI" id="CHEBI:18420"/>
        <label>1</label>
    </ligand>
</feature>
<feature type="active site" evidence="14">
    <location>
        <position position="299"/>
    </location>
</feature>
<feature type="binding site" evidence="15">
    <location>
        <position position="290"/>
    </location>
    <ligand>
        <name>Mg(2+)</name>
        <dbReference type="ChEBI" id="CHEBI:18420"/>
        <label>2</label>
    </ligand>
</feature>
<keyword evidence="11 13" id="KW-0961">Cell wall biogenesis/degradation</keyword>
<keyword evidence="15" id="KW-0464">Manganese</keyword>
<evidence type="ECO:0000256" key="11">
    <source>
        <dbReference type="ARBA" id="ARBA00023316"/>
    </source>
</evidence>
<dbReference type="RefSeq" id="WP_014201905.1">
    <property type="nucleotide sequence ID" value="NC_016599.1"/>
</dbReference>
<keyword evidence="8 16" id="KW-0067">ATP-binding</keyword>
<keyword evidence="7 16" id="KW-0547">Nucleotide-binding</keyword>
<evidence type="ECO:0000256" key="7">
    <source>
        <dbReference type="ARBA" id="ARBA00022741"/>
    </source>
</evidence>
<accession>G8QZC1</accession>
<dbReference type="UniPathway" id="UPA00219"/>
<dbReference type="InterPro" id="IPR011127">
    <property type="entry name" value="Dala_Dala_lig_N"/>
</dbReference>
<evidence type="ECO:0000256" key="2">
    <source>
        <dbReference type="ARBA" id="ARBA00004496"/>
    </source>
</evidence>
<dbReference type="Gene3D" id="3.30.470.20">
    <property type="entry name" value="ATP-grasp fold, B domain"/>
    <property type="match status" value="1"/>
</dbReference>
<dbReference type="HAMAP" id="MF_00047">
    <property type="entry name" value="Dala_Dala_lig"/>
    <property type="match status" value="1"/>
</dbReference>